<dbReference type="InterPro" id="IPR045864">
    <property type="entry name" value="aa-tRNA-synth_II/BPL/LPL"/>
</dbReference>
<dbReference type="InterPro" id="IPR015943">
    <property type="entry name" value="WD40/YVTN_repeat-like_dom_sf"/>
</dbReference>
<dbReference type="CDD" id="cd16443">
    <property type="entry name" value="LplA"/>
    <property type="match status" value="1"/>
</dbReference>
<feature type="repeat" description="WD" evidence="5">
    <location>
        <begin position="29"/>
        <end position="62"/>
    </location>
</feature>
<keyword evidence="1 5" id="KW-0853">WD repeat</keyword>
<dbReference type="WBParaSite" id="ACOC_0000254001-mRNA-1">
    <property type="protein sequence ID" value="ACOC_0000254001-mRNA-1"/>
    <property type="gene ID" value="ACOC_0000254001"/>
</dbReference>
<dbReference type="InterPro" id="IPR019775">
    <property type="entry name" value="WD40_repeat_CS"/>
</dbReference>
<accession>A0A158PEX3</accession>
<name>A0A158PEX3_ANGCS</name>
<dbReference type="Proteomes" id="UP000267027">
    <property type="component" value="Unassembled WGS sequence"/>
</dbReference>
<dbReference type="GO" id="GO:0003723">
    <property type="term" value="F:RNA binding"/>
    <property type="evidence" value="ECO:0007669"/>
    <property type="project" value="TreeGrafter"/>
</dbReference>
<sequence length="575" mass="65054">MVLLSVCFLFVKFSRLIHYQSMQAPILLLTGHEDEIFAGRFSSDGTCIATAGFDQKIFLWNVYGECENFSVLRGHTGAIMDVHFNTDSSLLITAATDKTVRVWDMETGVCRRKFKSHIDIVNACHPSRRGPQLVCSAGDDGLVKCWDMRRDDISYVMHGHKDIITGLSLSPNGNHVLSNSMDCSAKMWDVRPFAPPERCVKSFYGHQHNFEKNLLKCGWSGDGKRVTAGSSDRFVYVWDVSSRHILYKLPGHLGSVNATDLHPTEPICKLRASFFASIYIIRTVHLCEMFTAVGRVYISLSTCIFKNLAFEEYLLRNHVWEDGSEVMLLWSNSPAVVVGRHQNPWLEANIPYLRECGITLARRHSGGGAVYHDQGNLNISLLTTSESHCRRTNLSFISKALNSRFSVNVVPNKRGDIEMHPGYRKCSGTAARIVKERAYHHLTLLVGVDLMVLSNSLRSPFKDFITTTATGSTRANAVGFLKQDDQSADVQSVRTTLIEQFASRFKDCLITEINIDQELRKNEKISRSFSEITDWNWIYGKTPRFWFDNGYMKQYIEGGIIKQCSLGRVGKRFQL</sequence>
<dbReference type="PROSITE" id="PS51733">
    <property type="entry name" value="BPL_LPL_CATALYTIC"/>
    <property type="match status" value="1"/>
</dbReference>
<dbReference type="InterPro" id="IPR001680">
    <property type="entry name" value="WD40_rpt"/>
</dbReference>
<feature type="chain" id="PRO_5043135052" evidence="6">
    <location>
        <begin position="20"/>
        <end position="575"/>
    </location>
</feature>
<dbReference type="CDD" id="cd00200">
    <property type="entry name" value="WD40"/>
    <property type="match status" value="1"/>
</dbReference>
<gene>
    <name evidence="8" type="ORF">ACOC_LOCUS2541</name>
</gene>
<dbReference type="SUPFAM" id="SSF50978">
    <property type="entry name" value="WD40 repeat-like"/>
    <property type="match status" value="1"/>
</dbReference>
<dbReference type="OMA" id="TEPICKL"/>
<dbReference type="PROSITE" id="PS00678">
    <property type="entry name" value="WD_REPEATS_1"/>
    <property type="match status" value="3"/>
</dbReference>
<evidence type="ECO:0000313" key="10">
    <source>
        <dbReference type="WBParaSite" id="ACOC_0000254001-mRNA-1"/>
    </source>
</evidence>
<reference evidence="10" key="1">
    <citation type="submission" date="2016-04" db="UniProtKB">
        <authorList>
            <consortium name="WormBaseParasite"/>
        </authorList>
    </citation>
    <scope>IDENTIFICATION</scope>
</reference>
<dbReference type="Pfam" id="PF00400">
    <property type="entry name" value="WD40"/>
    <property type="match status" value="5"/>
</dbReference>
<dbReference type="InterPro" id="IPR036322">
    <property type="entry name" value="WD40_repeat_dom_sf"/>
</dbReference>
<dbReference type="SUPFAM" id="SSF55681">
    <property type="entry name" value="Class II aaRS and biotin synthetases"/>
    <property type="match status" value="1"/>
</dbReference>
<dbReference type="GO" id="GO:0008380">
    <property type="term" value="P:RNA splicing"/>
    <property type="evidence" value="ECO:0007669"/>
    <property type="project" value="UniProtKB-KW"/>
</dbReference>
<dbReference type="PRINTS" id="PR00320">
    <property type="entry name" value="GPROTEINBRPT"/>
</dbReference>
<proteinExistence type="predicted"/>
<evidence type="ECO:0000256" key="5">
    <source>
        <dbReference type="PROSITE-ProRule" id="PRU00221"/>
    </source>
</evidence>
<dbReference type="SMART" id="SM00320">
    <property type="entry name" value="WD40"/>
    <property type="match status" value="6"/>
</dbReference>
<dbReference type="PROSITE" id="PS50082">
    <property type="entry name" value="WD_REPEATS_2"/>
    <property type="match status" value="4"/>
</dbReference>
<dbReference type="GO" id="GO:0006397">
    <property type="term" value="P:mRNA processing"/>
    <property type="evidence" value="ECO:0007669"/>
    <property type="project" value="UniProtKB-KW"/>
</dbReference>
<dbReference type="InterPro" id="IPR004143">
    <property type="entry name" value="BPL_LPL_catalytic"/>
</dbReference>
<evidence type="ECO:0000256" key="3">
    <source>
        <dbReference type="ARBA" id="ARBA00022737"/>
    </source>
</evidence>
<dbReference type="PANTHER" id="PTHR44006:SF1">
    <property type="entry name" value="U5 SMALL NUCLEAR RIBONUCLEOPROTEIN 40 KDA PROTEIN"/>
    <property type="match status" value="1"/>
</dbReference>
<evidence type="ECO:0000256" key="1">
    <source>
        <dbReference type="ARBA" id="ARBA00022574"/>
    </source>
</evidence>
<feature type="domain" description="BPL/LPL catalytic" evidence="7">
    <location>
        <begin position="321"/>
        <end position="509"/>
    </location>
</feature>
<dbReference type="GO" id="GO:0071013">
    <property type="term" value="C:catalytic step 2 spliceosome"/>
    <property type="evidence" value="ECO:0007669"/>
    <property type="project" value="TreeGrafter"/>
</dbReference>
<dbReference type="OrthoDB" id="1068471at2759"/>
<keyword evidence="3" id="KW-0677">Repeat</keyword>
<dbReference type="Gene3D" id="3.30.930.10">
    <property type="entry name" value="Bira Bifunctional Protein, Domain 2"/>
    <property type="match status" value="1"/>
</dbReference>
<dbReference type="PANTHER" id="PTHR44006">
    <property type="entry name" value="U5 SMALL NUCLEAR RIBONUCLEOPROTEIN 40 KDA PROTEIN"/>
    <property type="match status" value="1"/>
</dbReference>
<evidence type="ECO:0000313" key="8">
    <source>
        <dbReference type="EMBL" id="VDM54126.1"/>
    </source>
</evidence>
<evidence type="ECO:0000256" key="2">
    <source>
        <dbReference type="ARBA" id="ARBA00022664"/>
    </source>
</evidence>
<dbReference type="Pfam" id="PF21948">
    <property type="entry name" value="LplA-B_cat"/>
    <property type="match status" value="1"/>
</dbReference>
<feature type="repeat" description="WD" evidence="5">
    <location>
        <begin position="219"/>
        <end position="248"/>
    </location>
</feature>
<protein>
    <submittedName>
        <fullName evidence="10">BPL/LPL catalytic domain-containing protein</fullName>
    </submittedName>
</protein>
<dbReference type="InterPro" id="IPR052234">
    <property type="entry name" value="U5_snRNP_Component"/>
</dbReference>
<keyword evidence="6" id="KW-0732">Signal</keyword>
<dbReference type="EMBL" id="UYYA01000529">
    <property type="protein sequence ID" value="VDM54126.1"/>
    <property type="molecule type" value="Genomic_DNA"/>
</dbReference>
<feature type="repeat" description="WD" evidence="5">
    <location>
        <begin position="72"/>
        <end position="113"/>
    </location>
</feature>
<organism evidence="10">
    <name type="scientific">Angiostrongylus costaricensis</name>
    <name type="common">Nematode worm</name>
    <dbReference type="NCBI Taxonomy" id="334426"/>
    <lineage>
        <taxon>Eukaryota</taxon>
        <taxon>Metazoa</taxon>
        <taxon>Ecdysozoa</taxon>
        <taxon>Nematoda</taxon>
        <taxon>Chromadorea</taxon>
        <taxon>Rhabditida</taxon>
        <taxon>Rhabditina</taxon>
        <taxon>Rhabditomorpha</taxon>
        <taxon>Strongyloidea</taxon>
        <taxon>Metastrongylidae</taxon>
        <taxon>Angiostrongylus</taxon>
    </lineage>
</organism>
<keyword evidence="4" id="KW-0508">mRNA splicing</keyword>
<dbReference type="InterPro" id="IPR020472">
    <property type="entry name" value="WD40_PAC1"/>
</dbReference>
<keyword evidence="2" id="KW-0507">mRNA processing</keyword>
<evidence type="ECO:0000256" key="6">
    <source>
        <dbReference type="SAM" id="SignalP"/>
    </source>
</evidence>
<dbReference type="PROSITE" id="PS50294">
    <property type="entry name" value="WD_REPEATS_REGION"/>
    <property type="match status" value="3"/>
</dbReference>
<feature type="repeat" description="WD" evidence="5">
    <location>
        <begin position="157"/>
        <end position="191"/>
    </location>
</feature>
<keyword evidence="9" id="KW-1185">Reference proteome</keyword>
<dbReference type="Gene3D" id="2.130.10.10">
    <property type="entry name" value="YVTN repeat-like/Quinoprotein amine dehydrogenase"/>
    <property type="match status" value="2"/>
</dbReference>
<dbReference type="AlphaFoldDB" id="A0A158PEX3"/>
<evidence type="ECO:0000259" key="7">
    <source>
        <dbReference type="PROSITE" id="PS51733"/>
    </source>
</evidence>
<evidence type="ECO:0000313" key="9">
    <source>
        <dbReference type="Proteomes" id="UP000267027"/>
    </source>
</evidence>
<feature type="signal peptide" evidence="6">
    <location>
        <begin position="1"/>
        <end position="19"/>
    </location>
</feature>
<evidence type="ECO:0000256" key="4">
    <source>
        <dbReference type="ARBA" id="ARBA00023187"/>
    </source>
</evidence>
<dbReference type="STRING" id="334426.A0A158PEX3"/>
<reference evidence="8 9" key="2">
    <citation type="submission" date="2018-11" db="EMBL/GenBank/DDBJ databases">
        <authorList>
            <consortium name="Pathogen Informatics"/>
        </authorList>
    </citation>
    <scope>NUCLEOTIDE SEQUENCE [LARGE SCALE GENOMIC DNA]</scope>
    <source>
        <strain evidence="8 9">Costa Rica</strain>
    </source>
</reference>